<organism evidence="1 2">
    <name type="scientific">Pseudoalteromonas denitrificans DSM 6059</name>
    <dbReference type="NCBI Taxonomy" id="1123010"/>
    <lineage>
        <taxon>Bacteria</taxon>
        <taxon>Pseudomonadati</taxon>
        <taxon>Pseudomonadota</taxon>
        <taxon>Gammaproteobacteria</taxon>
        <taxon>Alteromonadales</taxon>
        <taxon>Pseudoalteromonadaceae</taxon>
        <taxon>Pseudoalteromonas</taxon>
    </lineage>
</organism>
<dbReference type="Proteomes" id="UP000198862">
    <property type="component" value="Unassembled WGS sequence"/>
</dbReference>
<gene>
    <name evidence="1" type="ORF">SAMN02745724_05364</name>
</gene>
<dbReference type="AlphaFoldDB" id="A0A1I1UY47"/>
<dbReference type="EMBL" id="FOLO01000100">
    <property type="protein sequence ID" value="SFD75485.1"/>
    <property type="molecule type" value="Genomic_DNA"/>
</dbReference>
<proteinExistence type="predicted"/>
<keyword evidence="2" id="KW-1185">Reference proteome</keyword>
<name>A0A1I1UY47_9GAMM</name>
<protein>
    <submittedName>
        <fullName evidence="1">Uncharacterized protein</fullName>
    </submittedName>
</protein>
<dbReference type="OrthoDB" id="6315072at2"/>
<sequence>MINSQMLENVLPIFFEHQGCEDTVITQNIKRLGLSLKESERITAFIPSAFCRVALSEQLDIEFLDSYKVNNLEKQFSYSDEPIYQTAIELASEIMNYKPELSEIFNSIVVRSAECNVINKALNEGADITGNSLSPVIYFGYKTLGKKQTLFDKLLNR</sequence>
<reference evidence="1 2" key="1">
    <citation type="submission" date="2016-10" db="EMBL/GenBank/DDBJ databases">
        <authorList>
            <person name="de Groot N.N."/>
        </authorList>
    </citation>
    <scope>NUCLEOTIDE SEQUENCE [LARGE SCALE GENOMIC DNA]</scope>
    <source>
        <strain evidence="1 2">DSM 6059</strain>
    </source>
</reference>
<dbReference type="STRING" id="1123010.SAMN02745724_05364"/>
<evidence type="ECO:0000313" key="2">
    <source>
        <dbReference type="Proteomes" id="UP000198862"/>
    </source>
</evidence>
<dbReference type="RefSeq" id="WP_091991883.1">
    <property type="nucleotide sequence ID" value="NZ_FOLO01000100.1"/>
</dbReference>
<evidence type="ECO:0000313" key="1">
    <source>
        <dbReference type="EMBL" id="SFD75485.1"/>
    </source>
</evidence>
<accession>A0A1I1UY47</accession>